<feature type="compositionally biased region" description="Basic and acidic residues" evidence="2">
    <location>
        <begin position="92"/>
        <end position="106"/>
    </location>
</feature>
<protein>
    <submittedName>
        <fullName evidence="3">Uncharacterized protein</fullName>
    </submittedName>
</protein>
<feature type="region of interest" description="Disordered" evidence="2">
    <location>
        <begin position="89"/>
        <end position="126"/>
    </location>
</feature>
<dbReference type="AlphaFoldDB" id="A0A7S4AV19"/>
<feature type="coiled-coil region" evidence="1">
    <location>
        <begin position="562"/>
        <end position="592"/>
    </location>
</feature>
<evidence type="ECO:0000256" key="1">
    <source>
        <dbReference type="SAM" id="Coils"/>
    </source>
</evidence>
<evidence type="ECO:0000256" key="2">
    <source>
        <dbReference type="SAM" id="MobiDB-lite"/>
    </source>
</evidence>
<feature type="compositionally biased region" description="Polar residues" evidence="2">
    <location>
        <begin position="107"/>
        <end position="126"/>
    </location>
</feature>
<keyword evidence="1" id="KW-0175">Coiled coil</keyword>
<sequence>MTSILSTGKTKKVATRVFGDNVFNNMDASLCYSPSPGPSENTGTLVGSKTKTNSSIITSSILEDSEMMSQSTPAPTILFQPETSVDRLSTTSEKRVSFARDEKENTNDSFSRTASQTSKASSLNSIRNAELNRLRASKMKSPLRRNLVKMTEAAINDVTTSIERSAFKERNENIPASSSVYQSVNAGRKARMEVLRKKNNEAKSVSFQWDQENSEAKSLQKKVEENRRQIRAIQRKLASAHFKDKARQDESKKLDRLAKIQKEYLFKSKVFQDHKQTLKEERDRNRKKSIDVRANIRRNNRKGEEVLKAMKLEEDRAINEIRADLHRSRMETKKANAEKRRLSFQFRAGDARKIRDIRSVWRKQDLHDQHVGHELNRGAAKDVENYKKSMKKVECEDFKKRNQDAREFRERQKDQASKASLTEHQSYELKWEGERDAEAYRKKMKEERRKSLAGRNKESARHANVMEELRTIAKEKEAESFMLKFNAENDAKAYIAKLADDRRKSLQLRGEEARKHRQYEDEQHSKAIGNALKNCALQSDCQRDVEKYKAECAERRRKSFEFRRKQARVQRLEEEERRLDQMQQDEKGHKLDALAQKDVEEYYKDCHRKRRKSLALRAKEMRQHAEWKERKQEKEIQERAHTSHLNSLDIHHTALARERERAQRAMDALRNAGCNWKGNPFSDLFHNDL</sequence>
<gene>
    <name evidence="3" type="ORF">PAUS00366_LOCUS20709</name>
</gene>
<organism evidence="3">
    <name type="scientific">Pseudo-nitzschia australis</name>
    <dbReference type="NCBI Taxonomy" id="44445"/>
    <lineage>
        <taxon>Eukaryota</taxon>
        <taxon>Sar</taxon>
        <taxon>Stramenopiles</taxon>
        <taxon>Ochrophyta</taxon>
        <taxon>Bacillariophyta</taxon>
        <taxon>Bacillariophyceae</taxon>
        <taxon>Bacillariophycidae</taxon>
        <taxon>Bacillariales</taxon>
        <taxon>Bacillariaceae</taxon>
        <taxon>Pseudo-nitzschia</taxon>
    </lineage>
</organism>
<evidence type="ECO:0000313" key="3">
    <source>
        <dbReference type="EMBL" id="CAE0727925.1"/>
    </source>
</evidence>
<name>A0A7S4AV19_9STRA</name>
<reference evidence="3" key="1">
    <citation type="submission" date="2021-01" db="EMBL/GenBank/DDBJ databases">
        <authorList>
            <person name="Corre E."/>
            <person name="Pelletier E."/>
            <person name="Niang G."/>
            <person name="Scheremetjew M."/>
            <person name="Finn R."/>
            <person name="Kale V."/>
            <person name="Holt S."/>
            <person name="Cochrane G."/>
            <person name="Meng A."/>
            <person name="Brown T."/>
            <person name="Cohen L."/>
        </authorList>
    </citation>
    <scope>NUCLEOTIDE SEQUENCE</scope>
    <source>
        <strain evidence="3">10249 10 AB</strain>
    </source>
</reference>
<accession>A0A7S4AV19</accession>
<proteinExistence type="predicted"/>
<feature type="coiled-coil region" evidence="1">
    <location>
        <begin position="209"/>
        <end position="236"/>
    </location>
</feature>
<feature type="coiled-coil region" evidence="1">
    <location>
        <begin position="617"/>
        <end position="672"/>
    </location>
</feature>
<feature type="region of interest" description="Disordered" evidence="2">
    <location>
        <begin position="442"/>
        <end position="461"/>
    </location>
</feature>
<dbReference type="EMBL" id="HBIX01031196">
    <property type="protein sequence ID" value="CAE0727925.1"/>
    <property type="molecule type" value="Transcribed_RNA"/>
</dbReference>